<evidence type="ECO:0000256" key="5">
    <source>
        <dbReference type="SAM" id="MobiDB-lite"/>
    </source>
</evidence>
<evidence type="ECO:0000259" key="6">
    <source>
        <dbReference type="PROSITE" id="PS50893"/>
    </source>
</evidence>
<feature type="region of interest" description="Disordered" evidence="5">
    <location>
        <begin position="264"/>
        <end position="301"/>
    </location>
</feature>
<dbReference type="InterPro" id="IPR003593">
    <property type="entry name" value="AAA+_ATPase"/>
</dbReference>
<dbReference type="SUPFAM" id="SSF52540">
    <property type="entry name" value="P-loop containing nucleoside triphosphate hydrolases"/>
    <property type="match status" value="2"/>
</dbReference>
<reference evidence="7" key="1">
    <citation type="submission" date="2020-10" db="EMBL/GenBank/DDBJ databases">
        <authorList>
            <person name="Gilroy R."/>
        </authorList>
    </citation>
    <scope>NUCLEOTIDE SEQUENCE</scope>
    <source>
        <strain evidence="7">ChiGjej1B1-24693</strain>
    </source>
</reference>
<keyword evidence="3 7" id="KW-0067">ATP-binding</keyword>
<protein>
    <submittedName>
        <fullName evidence="7">ABC-F family ATP-binding cassette domain-containing protein</fullName>
    </submittedName>
</protein>
<dbReference type="PANTHER" id="PTHR19211">
    <property type="entry name" value="ATP-BINDING TRANSPORT PROTEIN-RELATED"/>
    <property type="match status" value="1"/>
</dbReference>
<dbReference type="FunFam" id="3.40.50.300:FF:001320">
    <property type="entry name" value="Heme ABC transporter ATP-binding protein"/>
    <property type="match status" value="1"/>
</dbReference>
<dbReference type="GO" id="GO:0005524">
    <property type="term" value="F:ATP binding"/>
    <property type="evidence" value="ECO:0007669"/>
    <property type="project" value="UniProtKB-KW"/>
</dbReference>
<dbReference type="PANTHER" id="PTHR19211:SF6">
    <property type="entry name" value="BLL7188 PROTEIN"/>
    <property type="match status" value="1"/>
</dbReference>
<dbReference type="InterPro" id="IPR027417">
    <property type="entry name" value="P-loop_NTPase"/>
</dbReference>
<dbReference type="InterPro" id="IPR050611">
    <property type="entry name" value="ABCF"/>
</dbReference>
<dbReference type="PROSITE" id="PS50893">
    <property type="entry name" value="ABC_TRANSPORTER_2"/>
    <property type="match status" value="1"/>
</dbReference>
<evidence type="ECO:0000256" key="2">
    <source>
        <dbReference type="ARBA" id="ARBA00022741"/>
    </source>
</evidence>
<feature type="coiled-coil region" evidence="4">
    <location>
        <begin position="230"/>
        <end position="264"/>
    </location>
</feature>
<evidence type="ECO:0000313" key="8">
    <source>
        <dbReference type="Proteomes" id="UP000886842"/>
    </source>
</evidence>
<feature type="domain" description="ABC transporter" evidence="6">
    <location>
        <begin position="9"/>
        <end position="241"/>
    </location>
</feature>
<dbReference type="EMBL" id="DVLP01000074">
    <property type="protein sequence ID" value="HIT74456.1"/>
    <property type="molecule type" value="Genomic_DNA"/>
</dbReference>
<name>A0A9D1GVC8_9ACTN</name>
<dbReference type="InterPro" id="IPR003439">
    <property type="entry name" value="ABC_transporter-like_ATP-bd"/>
</dbReference>
<evidence type="ECO:0000313" key="7">
    <source>
        <dbReference type="EMBL" id="HIT74456.1"/>
    </source>
</evidence>
<keyword evidence="2" id="KW-0547">Nucleotide-binding</keyword>
<dbReference type="AlphaFoldDB" id="A0A9D1GVC8"/>
<evidence type="ECO:0000256" key="4">
    <source>
        <dbReference type="SAM" id="Coils"/>
    </source>
</evidence>
<gene>
    <name evidence="7" type="ORF">IAA98_02605</name>
</gene>
<keyword evidence="4" id="KW-0175">Coiled coil</keyword>
<accession>A0A9D1GVC8</accession>
<evidence type="ECO:0000256" key="3">
    <source>
        <dbReference type="ARBA" id="ARBA00022840"/>
    </source>
</evidence>
<dbReference type="SMART" id="SM00382">
    <property type="entry name" value="AAA"/>
    <property type="match status" value="2"/>
</dbReference>
<sequence length="533" mass="57959">MSSAPTPAITLSDLSFVWPDGSPALDRLTATIGTGHTGLVGDNGTGKSTLLRLVAGELRPTSGRVVAHGSVALLPQHLTLHTEASVAGLLGVRTTLAALRAVEDGSTSPIHFDRIGADWDLEARTTALLAELGLPDIDLDRTVSTLSGGEAMLVGLAGLRLTRSRIALLDEPTNNLDRRSRDRLYEVVRSWPDTLVVVSHDVALLELMECTAELRAGHLTLHGGPYSSHRAQVEQEQRAAAQALRAAEQVLRTEERQRIEAQTKLARRQRYAQSDHDNRRKPKMIMNNRKSEAQVSAGKVRNEVDDKVEAARDRVAERAAELRHDLRIRVDLPDPEVPAGRRICDFVNPAGDVIPIVGPRRVALTGPNGIGKTRLLQGLCSPSTPSGAVRIVAHTDRIAMLPQRLDHLDDEQSLLDAVRRAAPRADPHAVRAKLARFGFRAAVPHRRIGELSGGERFRVALAQLLLAEPPAQLLVLDEPTNNVDLTSMDQLVDALAGYRGALVVVSHDDAFLSRLGIDRHLVLDTTGVRLERT</sequence>
<reference evidence="7" key="2">
    <citation type="journal article" date="2021" name="PeerJ">
        <title>Extensive microbial diversity within the chicken gut microbiome revealed by metagenomics and culture.</title>
        <authorList>
            <person name="Gilroy R."/>
            <person name="Ravi A."/>
            <person name="Getino M."/>
            <person name="Pursley I."/>
            <person name="Horton D.L."/>
            <person name="Alikhan N.F."/>
            <person name="Baker D."/>
            <person name="Gharbi K."/>
            <person name="Hall N."/>
            <person name="Watson M."/>
            <person name="Adriaenssens E.M."/>
            <person name="Foster-Nyarko E."/>
            <person name="Jarju S."/>
            <person name="Secka A."/>
            <person name="Antonio M."/>
            <person name="Oren A."/>
            <person name="Chaudhuri R.R."/>
            <person name="La Ragione R."/>
            <person name="Hildebrand F."/>
            <person name="Pallen M.J."/>
        </authorList>
    </citation>
    <scope>NUCLEOTIDE SEQUENCE</scope>
    <source>
        <strain evidence="7">ChiGjej1B1-24693</strain>
    </source>
</reference>
<dbReference type="GO" id="GO:0016887">
    <property type="term" value="F:ATP hydrolysis activity"/>
    <property type="evidence" value="ECO:0007669"/>
    <property type="project" value="InterPro"/>
</dbReference>
<dbReference type="Gene3D" id="3.40.50.300">
    <property type="entry name" value="P-loop containing nucleotide triphosphate hydrolases"/>
    <property type="match status" value="2"/>
</dbReference>
<dbReference type="Pfam" id="PF00005">
    <property type="entry name" value="ABC_tran"/>
    <property type="match status" value="2"/>
</dbReference>
<evidence type="ECO:0000256" key="1">
    <source>
        <dbReference type="ARBA" id="ARBA00022737"/>
    </source>
</evidence>
<dbReference type="Proteomes" id="UP000886842">
    <property type="component" value="Unassembled WGS sequence"/>
</dbReference>
<keyword evidence="1" id="KW-0677">Repeat</keyword>
<organism evidence="7 8">
    <name type="scientific">Candidatus Avipropionibacterium avicola</name>
    <dbReference type="NCBI Taxonomy" id="2840701"/>
    <lineage>
        <taxon>Bacteria</taxon>
        <taxon>Bacillati</taxon>
        <taxon>Actinomycetota</taxon>
        <taxon>Actinomycetes</taxon>
        <taxon>Propionibacteriales</taxon>
        <taxon>Propionibacteriaceae</taxon>
        <taxon>Propionibacteriaceae incertae sedis</taxon>
        <taxon>Candidatus Avipropionibacterium</taxon>
    </lineage>
</organism>
<proteinExistence type="predicted"/>
<comment type="caution">
    <text evidence="7">The sequence shown here is derived from an EMBL/GenBank/DDBJ whole genome shotgun (WGS) entry which is preliminary data.</text>
</comment>